<feature type="transmembrane region" description="Helical" evidence="1">
    <location>
        <begin position="100"/>
        <end position="120"/>
    </location>
</feature>
<dbReference type="Pfam" id="PF06541">
    <property type="entry name" value="ABC_trans_CmpB"/>
    <property type="match status" value="1"/>
</dbReference>
<reference evidence="2" key="1">
    <citation type="submission" date="2020-08" db="EMBL/GenBank/DDBJ databases">
        <title>Genome public.</title>
        <authorList>
            <person name="Liu C."/>
            <person name="Sun Q."/>
        </authorList>
    </citation>
    <scope>NUCLEOTIDE SEQUENCE</scope>
    <source>
        <strain evidence="2">NSJ-31</strain>
    </source>
</reference>
<evidence type="ECO:0000313" key="2">
    <source>
        <dbReference type="EMBL" id="MBC8545637.1"/>
    </source>
</evidence>
<evidence type="ECO:0000313" key="3">
    <source>
        <dbReference type="Proteomes" id="UP000653127"/>
    </source>
</evidence>
<feature type="transmembrane region" description="Helical" evidence="1">
    <location>
        <begin position="60"/>
        <end position="80"/>
    </location>
</feature>
<gene>
    <name evidence="2" type="ORF">H8711_01625</name>
</gene>
<dbReference type="AlphaFoldDB" id="A0A926DXG7"/>
<name>A0A926DXG7_9FIRM</name>
<keyword evidence="1" id="KW-1133">Transmembrane helix</keyword>
<organism evidence="2 3">
    <name type="scientific">Ligaoa zhengdingensis</name>
    <dbReference type="NCBI Taxonomy" id="2763658"/>
    <lineage>
        <taxon>Bacteria</taxon>
        <taxon>Bacillati</taxon>
        <taxon>Bacillota</taxon>
        <taxon>Clostridia</taxon>
        <taxon>Eubacteriales</taxon>
        <taxon>Oscillospiraceae</taxon>
        <taxon>Ligaoa</taxon>
    </lineage>
</organism>
<keyword evidence="3" id="KW-1185">Reference proteome</keyword>
<feature type="transmembrane region" description="Helical" evidence="1">
    <location>
        <begin position="29"/>
        <end position="48"/>
    </location>
</feature>
<evidence type="ECO:0000256" key="1">
    <source>
        <dbReference type="SAM" id="Phobius"/>
    </source>
</evidence>
<keyword evidence="1" id="KW-0812">Transmembrane</keyword>
<comment type="caution">
    <text evidence="2">The sequence shown here is derived from an EMBL/GenBank/DDBJ whole genome shotgun (WGS) entry which is preliminary data.</text>
</comment>
<accession>A0A926DXG7</accession>
<keyword evidence="1" id="KW-0472">Membrane</keyword>
<dbReference type="EMBL" id="JACRST010000001">
    <property type="protein sequence ID" value="MBC8545637.1"/>
    <property type="molecule type" value="Genomic_DNA"/>
</dbReference>
<protein>
    <recommendedName>
        <fullName evidence="4">ABC-transporter type IV</fullName>
    </recommendedName>
</protein>
<sequence>MKRMRNGMLLFLIGSSGYSLIEVLWRKYTHWTMALTGGVCFVVLHGIFRRCRPLWKKCVYGAASITGVEFTVGCVVNRLLGWNVWDYSHMSGNLLGQVCPLYTFLWSLLCIPVSGLSRLLDRHLLTDKS</sequence>
<dbReference type="Proteomes" id="UP000653127">
    <property type="component" value="Unassembled WGS sequence"/>
</dbReference>
<proteinExistence type="predicted"/>
<evidence type="ECO:0008006" key="4">
    <source>
        <dbReference type="Google" id="ProtNLM"/>
    </source>
</evidence>
<dbReference type="InterPro" id="IPR010540">
    <property type="entry name" value="CmpB_TMEM229"/>
</dbReference>
<dbReference type="RefSeq" id="WP_249281789.1">
    <property type="nucleotide sequence ID" value="NZ_JACRST010000001.1"/>
</dbReference>